<dbReference type="InterPro" id="IPR029058">
    <property type="entry name" value="AB_hydrolase_fold"/>
</dbReference>
<keyword evidence="5" id="KW-1185">Reference proteome</keyword>
<evidence type="ECO:0000313" key="5">
    <source>
        <dbReference type="Proteomes" id="UP001642540"/>
    </source>
</evidence>
<feature type="chain" id="PRO_5046099914" description="Carboxylesterase type B domain-containing protein" evidence="2">
    <location>
        <begin position="17"/>
        <end position="547"/>
    </location>
</feature>
<dbReference type="SUPFAM" id="SSF53474">
    <property type="entry name" value="alpha/beta-Hydrolases"/>
    <property type="match status" value="1"/>
</dbReference>
<proteinExistence type="predicted"/>
<dbReference type="InterPro" id="IPR002018">
    <property type="entry name" value="CarbesteraseB"/>
</dbReference>
<dbReference type="Gene3D" id="3.40.50.1820">
    <property type="entry name" value="alpha/beta hydrolase"/>
    <property type="match status" value="1"/>
</dbReference>
<dbReference type="PANTHER" id="PTHR11559">
    <property type="entry name" value="CARBOXYLESTERASE"/>
    <property type="match status" value="1"/>
</dbReference>
<evidence type="ECO:0000256" key="2">
    <source>
        <dbReference type="SAM" id="SignalP"/>
    </source>
</evidence>
<gene>
    <name evidence="4" type="ORF">ODALV1_LOCUS15941</name>
</gene>
<dbReference type="PROSITE" id="PS00941">
    <property type="entry name" value="CARBOXYLESTERASE_B_2"/>
    <property type="match status" value="1"/>
</dbReference>
<evidence type="ECO:0000313" key="4">
    <source>
        <dbReference type="EMBL" id="CAL8113193.1"/>
    </source>
</evidence>
<dbReference type="InterPro" id="IPR050309">
    <property type="entry name" value="Type-B_Carboxylest/Lipase"/>
</dbReference>
<dbReference type="EMBL" id="CAXLJM020000049">
    <property type="protein sequence ID" value="CAL8113193.1"/>
    <property type="molecule type" value="Genomic_DNA"/>
</dbReference>
<protein>
    <recommendedName>
        <fullName evidence="3">Carboxylesterase type B domain-containing protein</fullName>
    </recommendedName>
</protein>
<dbReference type="InterPro" id="IPR019819">
    <property type="entry name" value="Carboxylesterase_B_CS"/>
</dbReference>
<keyword evidence="1" id="KW-0325">Glycoprotein</keyword>
<name>A0ABP1QXT5_9HEXA</name>
<feature type="signal peptide" evidence="2">
    <location>
        <begin position="1"/>
        <end position="16"/>
    </location>
</feature>
<accession>A0ABP1QXT5</accession>
<sequence length="547" mass="61413">MALVFLFYLLCALTDCPPPISHYPSYMGQNRQTRHRSVFTSSIFAEERFARSHLNKLLSADLPIVSTSLGKIQGRILESRGGRYIAAFEGVAYAQPPIQEYRFRDPVPTTPWTGILDATKTRLDCLQLDISRQFRVRGGEDCLYLNVYTPLSAIQTSKNKTRSISTIFYIHGGAWLSLSGSGHGPRYLLDKDVILVTLNYRLGVLGFLSTGDRAARGNYALKDQVQALEWTAKHISSFGGDPKKITVMGESVGAAATALHIISPLTSKVIPIQGAIMHSGSSLNHWILVNDTFTNTKIIASRLNCPTTNSEHLVECLRQRDPYMIVAQQFLLWKIPVITRLLFGPVIESKIDNPNAFIVEHPEVTYSKPETIRPIPVIAGVNRNEGGLFAASVDLVPFLYKAINSKRDEMISYAMDYDRISGINVAETSEKISKFYFNNKPWSYKNRDRISDVLGDRAITTGVYKFLQLHSQVAPTYGYFYNHESPSRTSYLSQLMGTRKNDWGVSHGDETPYIFSVDHVSNDFNDPLDLEISRFLVDTLVNFSNNK</sequence>
<reference evidence="4 5" key="1">
    <citation type="submission" date="2024-08" db="EMBL/GenBank/DDBJ databases">
        <authorList>
            <person name="Cucini C."/>
            <person name="Frati F."/>
        </authorList>
    </citation>
    <scope>NUCLEOTIDE SEQUENCE [LARGE SCALE GENOMIC DNA]</scope>
</reference>
<evidence type="ECO:0000259" key="3">
    <source>
        <dbReference type="Pfam" id="PF00135"/>
    </source>
</evidence>
<evidence type="ECO:0000256" key="1">
    <source>
        <dbReference type="ARBA" id="ARBA00023180"/>
    </source>
</evidence>
<keyword evidence="2" id="KW-0732">Signal</keyword>
<organism evidence="4 5">
    <name type="scientific">Orchesella dallaii</name>
    <dbReference type="NCBI Taxonomy" id="48710"/>
    <lineage>
        <taxon>Eukaryota</taxon>
        <taxon>Metazoa</taxon>
        <taxon>Ecdysozoa</taxon>
        <taxon>Arthropoda</taxon>
        <taxon>Hexapoda</taxon>
        <taxon>Collembola</taxon>
        <taxon>Entomobryomorpha</taxon>
        <taxon>Entomobryoidea</taxon>
        <taxon>Orchesellidae</taxon>
        <taxon>Orchesellinae</taxon>
        <taxon>Orchesella</taxon>
    </lineage>
</organism>
<dbReference type="Proteomes" id="UP001642540">
    <property type="component" value="Unassembled WGS sequence"/>
</dbReference>
<comment type="caution">
    <text evidence="4">The sequence shown here is derived from an EMBL/GenBank/DDBJ whole genome shotgun (WGS) entry which is preliminary data.</text>
</comment>
<feature type="domain" description="Carboxylesterase type B" evidence="3">
    <location>
        <begin position="63"/>
        <end position="545"/>
    </location>
</feature>
<dbReference type="Pfam" id="PF00135">
    <property type="entry name" value="COesterase"/>
    <property type="match status" value="1"/>
</dbReference>